<dbReference type="Pfam" id="PF05193">
    <property type="entry name" value="Peptidase_M16_C"/>
    <property type="match status" value="1"/>
</dbReference>
<dbReference type="InterPro" id="IPR050361">
    <property type="entry name" value="MPP/UQCRC_Complex"/>
</dbReference>
<dbReference type="PANTHER" id="PTHR11851:SF49">
    <property type="entry name" value="MITOCHONDRIAL-PROCESSING PEPTIDASE SUBUNIT ALPHA"/>
    <property type="match status" value="1"/>
</dbReference>
<dbReference type="InterPro" id="IPR011249">
    <property type="entry name" value="Metalloenz_LuxS/M16"/>
</dbReference>
<reference evidence="5 6" key="1">
    <citation type="submission" date="2019-07" db="EMBL/GenBank/DDBJ databases">
        <title>Genomic Encyclopedia of Archaeal and Bacterial Type Strains, Phase II (KMG-II): from individual species to whole genera.</title>
        <authorList>
            <person name="Goeker M."/>
        </authorList>
    </citation>
    <scope>NUCLEOTIDE SEQUENCE [LARGE SCALE GENOMIC DNA]</scope>
    <source>
        <strain evidence="5 6">ATCC BAA-1854</strain>
    </source>
</reference>
<dbReference type="Gene3D" id="3.30.830.10">
    <property type="entry name" value="Metalloenzyme, LuxS/M16 peptidase-like"/>
    <property type="match status" value="2"/>
</dbReference>
<feature type="chain" id="PRO_5022171646" evidence="2">
    <location>
        <begin position="21"/>
        <end position="430"/>
    </location>
</feature>
<evidence type="ECO:0000259" key="3">
    <source>
        <dbReference type="Pfam" id="PF00675"/>
    </source>
</evidence>
<organism evidence="5 6">
    <name type="scientific">Mucilaginibacter frigoritolerans</name>
    <dbReference type="NCBI Taxonomy" id="652788"/>
    <lineage>
        <taxon>Bacteria</taxon>
        <taxon>Pseudomonadati</taxon>
        <taxon>Bacteroidota</taxon>
        <taxon>Sphingobacteriia</taxon>
        <taxon>Sphingobacteriales</taxon>
        <taxon>Sphingobacteriaceae</taxon>
        <taxon>Mucilaginibacter</taxon>
    </lineage>
</organism>
<evidence type="ECO:0000313" key="5">
    <source>
        <dbReference type="EMBL" id="TWJ04353.1"/>
    </source>
</evidence>
<dbReference type="InterPro" id="IPR011765">
    <property type="entry name" value="Pept_M16_N"/>
</dbReference>
<dbReference type="PANTHER" id="PTHR11851">
    <property type="entry name" value="METALLOPROTEASE"/>
    <property type="match status" value="1"/>
</dbReference>
<feature type="domain" description="Peptidase M16 N-terminal" evidence="3">
    <location>
        <begin position="38"/>
        <end position="174"/>
    </location>
</feature>
<dbReference type="EMBL" id="VLLI01000001">
    <property type="protein sequence ID" value="TWJ04353.1"/>
    <property type="molecule type" value="Genomic_DNA"/>
</dbReference>
<dbReference type="GO" id="GO:0046872">
    <property type="term" value="F:metal ion binding"/>
    <property type="evidence" value="ECO:0007669"/>
    <property type="project" value="InterPro"/>
</dbReference>
<dbReference type="SUPFAM" id="SSF63411">
    <property type="entry name" value="LuxS/MPP-like metallohydrolase"/>
    <property type="match status" value="2"/>
</dbReference>
<evidence type="ECO:0000313" key="6">
    <source>
        <dbReference type="Proteomes" id="UP000317010"/>
    </source>
</evidence>
<dbReference type="InterPro" id="IPR007863">
    <property type="entry name" value="Peptidase_M16_C"/>
</dbReference>
<evidence type="ECO:0000259" key="4">
    <source>
        <dbReference type="Pfam" id="PF05193"/>
    </source>
</evidence>
<comment type="similarity">
    <text evidence="1">Belongs to the peptidase M16 family.</text>
</comment>
<dbReference type="Pfam" id="PF00675">
    <property type="entry name" value="Peptidase_M16"/>
    <property type="match status" value="1"/>
</dbReference>
<name>A0A562UF66_9SPHI</name>
<evidence type="ECO:0000256" key="2">
    <source>
        <dbReference type="SAM" id="SignalP"/>
    </source>
</evidence>
<dbReference type="RefSeq" id="WP_170227664.1">
    <property type="nucleotide sequence ID" value="NZ_VLLI01000001.1"/>
</dbReference>
<keyword evidence="6" id="KW-1185">Reference proteome</keyword>
<feature type="signal peptide" evidence="2">
    <location>
        <begin position="1"/>
        <end position="20"/>
    </location>
</feature>
<comment type="caution">
    <text evidence="5">The sequence shown here is derived from an EMBL/GenBank/DDBJ whole genome shotgun (WGS) entry which is preliminary data.</text>
</comment>
<dbReference type="AlphaFoldDB" id="A0A562UF66"/>
<keyword evidence="2" id="KW-0732">Signal</keyword>
<evidence type="ECO:0000256" key="1">
    <source>
        <dbReference type="ARBA" id="ARBA00007261"/>
    </source>
</evidence>
<gene>
    <name evidence="5" type="ORF">JN11_00061</name>
</gene>
<protein>
    <submittedName>
        <fullName evidence="5">Putative Zn-dependent peptidase</fullName>
    </submittedName>
</protein>
<dbReference type="Proteomes" id="UP000317010">
    <property type="component" value="Unassembled WGS sequence"/>
</dbReference>
<sequence length="430" mass="47600">MKKIIFTLIISCVCISIANAQSETQSFAADGIKVIFKPTTKNVVNVMVFFRGGVTNYPANKAGIEMLALEATEQCGTKKYPATAFRDTSDKYGVLMYGASGRDYGFIQMNCISKYFEKGWDLFSDAIMNPVFEASEVNLLKGKALAANRNRLSNPDNHLFELEMQNAFKNTPYAVDPGGNEQTIRDLSATDLADYYKTLLSKNRIFIVVVGNVSKQDIFEKILLAFGNIPSKPYTEVEMKTPVFNDNKLLAEKRNTKLNYIGAIVNSPQFTDVNYVPFRLGISALGGSLYAALSTQSNLVYTSSASALQLKMPIAMMAASSTHVQETMLVMMRKLKEIQANGADGEWLQHIKNSYLTQSYINSQSAASIAVGLGQAEVLGNWQYADDLTKLVDMATAEQISSALNFYITGLRWTYLGNTDVFEDFKPPVY</sequence>
<feature type="domain" description="Peptidase M16 C-terminal" evidence="4">
    <location>
        <begin position="186"/>
        <end position="354"/>
    </location>
</feature>
<proteinExistence type="inferred from homology"/>
<accession>A0A562UF66</accession>